<dbReference type="SMART" id="SM00589">
    <property type="entry name" value="PRY"/>
    <property type="match status" value="1"/>
</dbReference>
<evidence type="ECO:0000256" key="1">
    <source>
        <dbReference type="ARBA" id="ARBA00022723"/>
    </source>
</evidence>
<sequence length="209" mass="23962">LHSPFLQVWTKLIFQLLCLSDVCGLGFALDPHTANQKLKLLNLKHVINVEREEPYSEHRDRFDSCPQVLCSSGLTRSCYWEVDWTRRVNIAACYKIISRKEDQGDCFFGENEWSWNMRISDGRYSFRHKGLKSGAEFLCRHTSPKSSQKAEDSGRVGVFLDYEGGFLSFYEVLSNGDRFHLHTFSSSFTQPLFPGFGLWSGSAVSLVEK</sequence>
<dbReference type="Pfam" id="PF00622">
    <property type="entry name" value="SPRY"/>
    <property type="match status" value="1"/>
</dbReference>
<feature type="signal peptide" evidence="4">
    <location>
        <begin position="1"/>
        <end position="28"/>
    </location>
</feature>
<name>A0A3B4ALF0_9GOBI</name>
<dbReference type="PRINTS" id="PR01407">
    <property type="entry name" value="BUTYPHLNCDUF"/>
</dbReference>
<reference evidence="6" key="1">
    <citation type="submission" date="2025-08" db="UniProtKB">
        <authorList>
            <consortium name="Ensembl"/>
        </authorList>
    </citation>
    <scope>IDENTIFICATION</scope>
</reference>
<dbReference type="InterPro" id="IPR003877">
    <property type="entry name" value="SPRY_dom"/>
</dbReference>
<accession>A0A3B4ALF0</accession>
<dbReference type="SUPFAM" id="SSF49899">
    <property type="entry name" value="Concanavalin A-like lectins/glucanases"/>
    <property type="match status" value="1"/>
</dbReference>
<keyword evidence="4" id="KW-0732">Signal</keyword>
<keyword evidence="3" id="KW-0862">Zinc</keyword>
<dbReference type="Pfam" id="PF13765">
    <property type="entry name" value="PRY"/>
    <property type="match status" value="1"/>
</dbReference>
<dbReference type="PANTHER" id="PTHR25465:SF14">
    <property type="entry name" value="E3 UBIQUITIN-PROTEIN LIGASE TRIM65"/>
    <property type="match status" value="1"/>
</dbReference>
<evidence type="ECO:0000259" key="5">
    <source>
        <dbReference type="PROSITE" id="PS50188"/>
    </source>
</evidence>
<dbReference type="InterPro" id="IPR013320">
    <property type="entry name" value="ConA-like_dom_sf"/>
</dbReference>
<reference evidence="6" key="2">
    <citation type="submission" date="2025-09" db="UniProtKB">
        <authorList>
            <consortium name="Ensembl"/>
        </authorList>
    </citation>
    <scope>IDENTIFICATION</scope>
</reference>
<dbReference type="InterPro" id="IPR006574">
    <property type="entry name" value="PRY"/>
</dbReference>
<evidence type="ECO:0000256" key="3">
    <source>
        <dbReference type="ARBA" id="ARBA00022833"/>
    </source>
</evidence>
<dbReference type="GO" id="GO:0008270">
    <property type="term" value="F:zinc ion binding"/>
    <property type="evidence" value="ECO:0007669"/>
    <property type="project" value="UniProtKB-KW"/>
</dbReference>
<proteinExistence type="predicted"/>
<evidence type="ECO:0000256" key="4">
    <source>
        <dbReference type="SAM" id="SignalP"/>
    </source>
</evidence>
<organism evidence="6 7">
    <name type="scientific">Periophthalmus magnuspinnatus</name>
    <dbReference type="NCBI Taxonomy" id="409849"/>
    <lineage>
        <taxon>Eukaryota</taxon>
        <taxon>Metazoa</taxon>
        <taxon>Chordata</taxon>
        <taxon>Craniata</taxon>
        <taxon>Vertebrata</taxon>
        <taxon>Euteleostomi</taxon>
        <taxon>Actinopterygii</taxon>
        <taxon>Neopterygii</taxon>
        <taxon>Teleostei</taxon>
        <taxon>Neoteleostei</taxon>
        <taxon>Acanthomorphata</taxon>
        <taxon>Gobiaria</taxon>
        <taxon>Gobiiformes</taxon>
        <taxon>Gobioidei</taxon>
        <taxon>Gobiidae</taxon>
        <taxon>Oxudercinae</taxon>
        <taxon>Periophthalmus</taxon>
    </lineage>
</organism>
<keyword evidence="7" id="KW-1185">Reference proteome</keyword>
<dbReference type="Ensembl" id="ENSPMGT00000019168.1">
    <property type="protein sequence ID" value="ENSPMGP00000017963.1"/>
    <property type="gene ID" value="ENSPMGG00000014698.1"/>
</dbReference>
<evidence type="ECO:0000313" key="7">
    <source>
        <dbReference type="Proteomes" id="UP000261520"/>
    </source>
</evidence>
<dbReference type="InterPro" id="IPR003879">
    <property type="entry name" value="Butyrophylin_SPRY"/>
</dbReference>
<dbReference type="InterPro" id="IPR051051">
    <property type="entry name" value="E3_ubiq-ligase_TRIM/RNF"/>
</dbReference>
<keyword evidence="2" id="KW-0863">Zinc-finger</keyword>
<dbReference type="SMART" id="SM00449">
    <property type="entry name" value="SPRY"/>
    <property type="match status" value="1"/>
</dbReference>
<keyword evidence="1" id="KW-0479">Metal-binding</keyword>
<feature type="chain" id="PRO_5017307110" description="B30.2/SPRY domain-containing protein" evidence="4">
    <location>
        <begin position="29"/>
        <end position="209"/>
    </location>
</feature>
<dbReference type="InterPro" id="IPR043136">
    <property type="entry name" value="B30.2/SPRY_sf"/>
</dbReference>
<dbReference type="AlphaFoldDB" id="A0A3B4ALF0"/>
<dbReference type="PROSITE" id="PS50188">
    <property type="entry name" value="B302_SPRY"/>
    <property type="match status" value="1"/>
</dbReference>
<evidence type="ECO:0000313" key="6">
    <source>
        <dbReference type="Ensembl" id="ENSPMGP00000017963.1"/>
    </source>
</evidence>
<dbReference type="InterPro" id="IPR001870">
    <property type="entry name" value="B30.2/SPRY"/>
</dbReference>
<dbReference type="PANTHER" id="PTHR25465">
    <property type="entry name" value="B-BOX DOMAIN CONTAINING"/>
    <property type="match status" value="1"/>
</dbReference>
<dbReference type="GO" id="GO:0005737">
    <property type="term" value="C:cytoplasm"/>
    <property type="evidence" value="ECO:0007669"/>
    <property type="project" value="UniProtKB-ARBA"/>
</dbReference>
<feature type="domain" description="B30.2/SPRY" evidence="5">
    <location>
        <begin position="7"/>
        <end position="209"/>
    </location>
</feature>
<protein>
    <recommendedName>
        <fullName evidence="5">B30.2/SPRY domain-containing protein</fullName>
    </recommendedName>
</protein>
<evidence type="ECO:0000256" key="2">
    <source>
        <dbReference type="ARBA" id="ARBA00022771"/>
    </source>
</evidence>
<dbReference type="Gene3D" id="2.60.120.920">
    <property type="match status" value="1"/>
</dbReference>
<dbReference type="Proteomes" id="UP000261520">
    <property type="component" value="Unplaced"/>
</dbReference>